<reference evidence="6 7" key="1">
    <citation type="submission" date="2024-10" db="EMBL/GenBank/DDBJ databases">
        <title>Updated reference genomes for cyclostephanoid diatoms.</title>
        <authorList>
            <person name="Roberts W.R."/>
            <person name="Alverson A.J."/>
        </authorList>
    </citation>
    <scope>NUCLEOTIDE SEQUENCE [LARGE SCALE GENOMIC DNA]</scope>
    <source>
        <strain evidence="6 7">AJA232-27</strain>
    </source>
</reference>
<evidence type="ECO:0000313" key="6">
    <source>
        <dbReference type="EMBL" id="KAL3760799.1"/>
    </source>
</evidence>
<feature type="domain" description="Clp ATPase C-terminal" evidence="5">
    <location>
        <begin position="684"/>
        <end position="779"/>
    </location>
</feature>
<dbReference type="PANTHER" id="PTHR48102:SF7">
    <property type="entry name" value="ATP-DEPENDENT CLP PROTEASE ATP-BINDING SUBUNIT CLPX-LIKE, MITOCHONDRIAL"/>
    <property type="match status" value="1"/>
</dbReference>
<dbReference type="AlphaFoldDB" id="A0ABD3MDV7"/>
<dbReference type="SMART" id="SM00382">
    <property type="entry name" value="AAA"/>
    <property type="match status" value="1"/>
</dbReference>
<dbReference type="FunFam" id="1.10.8.60:FF:000002">
    <property type="entry name" value="ATP-dependent Clp protease ATP-binding subunit ClpX"/>
    <property type="match status" value="1"/>
</dbReference>
<organism evidence="6 7">
    <name type="scientific">Discostella pseudostelligera</name>
    <dbReference type="NCBI Taxonomy" id="259834"/>
    <lineage>
        <taxon>Eukaryota</taxon>
        <taxon>Sar</taxon>
        <taxon>Stramenopiles</taxon>
        <taxon>Ochrophyta</taxon>
        <taxon>Bacillariophyta</taxon>
        <taxon>Coscinodiscophyceae</taxon>
        <taxon>Thalassiosirophycidae</taxon>
        <taxon>Stephanodiscales</taxon>
        <taxon>Stephanodiscaceae</taxon>
        <taxon>Discostella</taxon>
    </lineage>
</organism>
<dbReference type="Pfam" id="PF07724">
    <property type="entry name" value="AAA_2"/>
    <property type="match status" value="1"/>
</dbReference>
<evidence type="ECO:0000256" key="3">
    <source>
        <dbReference type="SAM" id="MobiDB-lite"/>
    </source>
</evidence>
<keyword evidence="7" id="KW-1185">Reference proteome</keyword>
<feature type="compositionally biased region" description="Polar residues" evidence="3">
    <location>
        <begin position="235"/>
        <end position="263"/>
    </location>
</feature>
<dbReference type="InterPro" id="IPR004487">
    <property type="entry name" value="Clp_protease_ATP-bd_su_ClpX"/>
</dbReference>
<feature type="compositionally biased region" description="Gly residues" evidence="3">
    <location>
        <begin position="114"/>
        <end position="125"/>
    </location>
</feature>
<feature type="region of interest" description="Disordered" evidence="3">
    <location>
        <begin position="114"/>
        <end position="149"/>
    </location>
</feature>
<keyword evidence="2" id="KW-0067">ATP-binding</keyword>
<evidence type="ECO:0000259" key="4">
    <source>
        <dbReference type="SMART" id="SM00382"/>
    </source>
</evidence>
<dbReference type="NCBIfam" id="TIGR00382">
    <property type="entry name" value="clpX"/>
    <property type="match status" value="1"/>
</dbReference>
<dbReference type="InterPro" id="IPR003593">
    <property type="entry name" value="AAA+_ATPase"/>
</dbReference>
<dbReference type="Gene3D" id="1.10.8.60">
    <property type="match status" value="1"/>
</dbReference>
<dbReference type="NCBIfam" id="NF003745">
    <property type="entry name" value="PRK05342.1"/>
    <property type="match status" value="1"/>
</dbReference>
<dbReference type="Gene3D" id="3.40.50.300">
    <property type="entry name" value="P-loop containing nucleotide triphosphate hydrolases"/>
    <property type="match status" value="1"/>
</dbReference>
<gene>
    <name evidence="6" type="ORF">ACHAWU_007865</name>
</gene>
<dbReference type="Pfam" id="PF10431">
    <property type="entry name" value="ClpB_D2-small"/>
    <property type="match status" value="1"/>
</dbReference>
<dbReference type="InterPro" id="IPR050052">
    <property type="entry name" value="ATP-dep_Clp_protease_ClpX"/>
</dbReference>
<dbReference type="InterPro" id="IPR019489">
    <property type="entry name" value="Clp_ATPase_C"/>
</dbReference>
<evidence type="ECO:0000256" key="2">
    <source>
        <dbReference type="ARBA" id="ARBA00022840"/>
    </source>
</evidence>
<dbReference type="GO" id="GO:0005524">
    <property type="term" value="F:ATP binding"/>
    <property type="evidence" value="ECO:0007669"/>
    <property type="project" value="UniProtKB-KW"/>
</dbReference>
<dbReference type="SMART" id="SM01086">
    <property type="entry name" value="ClpB_D2-small"/>
    <property type="match status" value="1"/>
</dbReference>
<proteinExistence type="predicted"/>
<feature type="domain" description="AAA+ ATPase" evidence="4">
    <location>
        <begin position="478"/>
        <end position="630"/>
    </location>
</feature>
<dbReference type="PANTHER" id="PTHR48102">
    <property type="entry name" value="ATP-DEPENDENT CLP PROTEASE ATP-BINDING SUBUNIT CLPX-LIKE, MITOCHONDRIAL-RELATED"/>
    <property type="match status" value="1"/>
</dbReference>
<dbReference type="InterPro" id="IPR027417">
    <property type="entry name" value="P-loop_NTPase"/>
</dbReference>
<comment type="caution">
    <text evidence="6">The sequence shown here is derived from an EMBL/GenBank/DDBJ whole genome shotgun (WGS) entry which is preliminary data.</text>
</comment>
<keyword evidence="1" id="KW-0547">Nucleotide-binding</keyword>
<evidence type="ECO:0000313" key="7">
    <source>
        <dbReference type="Proteomes" id="UP001530293"/>
    </source>
</evidence>
<dbReference type="EMBL" id="JALLBG020000171">
    <property type="protein sequence ID" value="KAL3760799.1"/>
    <property type="molecule type" value="Genomic_DNA"/>
</dbReference>
<dbReference type="SUPFAM" id="SSF52540">
    <property type="entry name" value="P-loop containing nucleoside triphosphate hydrolases"/>
    <property type="match status" value="1"/>
</dbReference>
<name>A0ABD3MDV7_9STRA</name>
<dbReference type="InterPro" id="IPR003959">
    <property type="entry name" value="ATPase_AAA_core"/>
</dbReference>
<accession>A0ABD3MDV7</accession>
<sequence>MMRHGLALRSSKYMLHNATRKNSSSSCHLSAAAHQASPSSSILTTFHSRKIHIQPLPVPAVAIYDYDVCDFRDEIGSYDYDGSSCVDDQVHQASHEHMILASAAGAGSSGSGSGGNLIAGSGGDGSSNRFVRRSGGGGSGSGGSGGGGTHQCPKCGAHVTFHESNVSGNQNGNIPSNCFYCAACSGWFLIPPNGNTNDDVSAAQSKYLMSKLALSSGAGAGAGGGSSDDNKATGFPTTPSNRKISQSQIVMQHIPDQSISPRNANGDKVNDVPRRPPNVMLDQQHLTDQERITRHRATPTSHPSGSGSSYTHPPRHSRQKLPTPREIFEGLNEYVIGQRNVKIALSVGVHNHYKRIAVREAQDAALQAMQVEAIERAQSQAQQQRREGHLGVDPNEVYDENSASFREPTMADLRLNQFGRTSTIVTPPPPTPDGDSNLSSTPFCETQVSNIIPDDDADRSIANPNHKIGPEVEDCELDKSNIIIIGPTGSGKTLLVKTLAKLIDVPLVISDATCLTQAGYVGEDVESILFKLYLESGQDLERCQRGIVYIDEIDKIRKSGGNISISRDVSGEGVQHALLKIVEGHVINVPKEPGRKNPRGDFIQIDTTNILFISGGAFAGLEQIINKRMDAASIGFGAKMKKNIEDFKVQGKYFDSAIPKDLVHYGMIPEYIGRFPVIVSTRGLDEKSLVDILTVPKNSLIKQYTFQFAMNGVSFHATECALKEIAKLAFSRGSGARGLRSITENILMETMFVVPSIESVHTVYLDAPAVRGERKPILLKHPAMTGAKFEELMKEGRTWEDLEGAELVQLDESEEYLSEAA</sequence>
<feature type="compositionally biased region" description="Low complexity" evidence="3">
    <location>
        <begin position="298"/>
        <end position="312"/>
    </location>
</feature>
<feature type="compositionally biased region" description="Gly residues" evidence="3">
    <location>
        <begin position="134"/>
        <end position="149"/>
    </location>
</feature>
<dbReference type="Proteomes" id="UP001530293">
    <property type="component" value="Unassembled WGS sequence"/>
</dbReference>
<protein>
    <submittedName>
        <fullName evidence="6">Uncharacterized protein</fullName>
    </submittedName>
</protein>
<evidence type="ECO:0000256" key="1">
    <source>
        <dbReference type="ARBA" id="ARBA00022741"/>
    </source>
</evidence>
<feature type="region of interest" description="Disordered" evidence="3">
    <location>
        <begin position="217"/>
        <end position="322"/>
    </location>
</feature>
<evidence type="ECO:0000259" key="5">
    <source>
        <dbReference type="SMART" id="SM01086"/>
    </source>
</evidence>